<evidence type="ECO:0000313" key="2">
    <source>
        <dbReference type="Proteomes" id="UP000504756"/>
    </source>
</evidence>
<sequence length="134" mass="15479">MDLKEYKEQIKEKLEFLQEPQKPDDAAYMKHYEMVLDFVIDKVLNDVSLYTHIPIEEFPDSIFQTIVMLASNFIDSFGLINDEETNANQDIKEISEGDTKVVYADKRLRLQQSLSSSSINGNFTALLNSVRRLP</sequence>
<comment type="caution">
    <text evidence="1">The sequence shown here is derived from an EMBL/GenBank/DDBJ whole genome shotgun (WGS) entry which is preliminary data.</text>
</comment>
<name>A0A6L2ZZ38_9LACT</name>
<protein>
    <recommendedName>
        <fullName evidence="3">Phage gp6-like head-tail connector protein</fullName>
    </recommendedName>
</protein>
<dbReference type="Proteomes" id="UP000504756">
    <property type="component" value="Unassembled WGS sequence"/>
</dbReference>
<reference evidence="1 2" key="1">
    <citation type="submission" date="2020-06" db="EMBL/GenBank/DDBJ databases">
        <title>Draft genome sequence of Lactic acid bacteria from Okinawan-style tofu.</title>
        <authorList>
            <person name="Takara I."/>
            <person name="Ikematsu S."/>
        </authorList>
    </citation>
    <scope>NUCLEOTIDE SEQUENCE [LARGE SCALE GENOMIC DNA]</scope>
    <source>
        <strain evidence="2">lg38</strain>
    </source>
</reference>
<accession>A0A6L2ZZ38</accession>
<evidence type="ECO:0008006" key="3">
    <source>
        <dbReference type="Google" id="ProtNLM"/>
    </source>
</evidence>
<evidence type="ECO:0000313" key="1">
    <source>
        <dbReference type="EMBL" id="GFO52837.1"/>
    </source>
</evidence>
<gene>
    <name evidence="1" type="ORF">ikelab_21120</name>
</gene>
<proteinExistence type="predicted"/>
<organism evidence="1 2">
    <name type="scientific">Lactococcus garvieae</name>
    <dbReference type="NCBI Taxonomy" id="1363"/>
    <lineage>
        <taxon>Bacteria</taxon>
        <taxon>Bacillati</taxon>
        <taxon>Bacillota</taxon>
        <taxon>Bacilli</taxon>
        <taxon>Lactobacillales</taxon>
        <taxon>Streptococcaceae</taxon>
        <taxon>Lactococcus</taxon>
    </lineage>
</organism>
<dbReference type="AlphaFoldDB" id="A0A6L2ZZ38"/>
<dbReference type="EMBL" id="BLXU01000018">
    <property type="protein sequence ID" value="GFO52837.1"/>
    <property type="molecule type" value="Genomic_DNA"/>
</dbReference>
<dbReference type="RefSeq" id="WP_176490771.1">
    <property type="nucleotide sequence ID" value="NZ_BLXU01000018.1"/>
</dbReference>